<organism evidence="10 11">
    <name type="scientific">Amphritea japonica ATCC BAA-1530</name>
    <dbReference type="NCBI Taxonomy" id="1278309"/>
    <lineage>
        <taxon>Bacteria</taxon>
        <taxon>Pseudomonadati</taxon>
        <taxon>Pseudomonadota</taxon>
        <taxon>Gammaproteobacteria</taxon>
        <taxon>Oceanospirillales</taxon>
        <taxon>Oceanospirillaceae</taxon>
        <taxon>Amphritea</taxon>
    </lineage>
</organism>
<feature type="transmembrane region" description="Helical" evidence="9">
    <location>
        <begin position="138"/>
        <end position="157"/>
    </location>
</feature>
<gene>
    <name evidence="10" type="ORF">AMJAP_0083</name>
</gene>
<keyword evidence="4" id="KW-0997">Cell inner membrane</keyword>
<dbReference type="PANTHER" id="PTHR30574:SF1">
    <property type="entry name" value="SULPHUR TRANSPORT DOMAIN-CONTAINING PROTEIN"/>
    <property type="match status" value="1"/>
</dbReference>
<evidence type="ECO:0000256" key="8">
    <source>
        <dbReference type="ARBA" id="ARBA00035655"/>
    </source>
</evidence>
<evidence type="ECO:0000256" key="5">
    <source>
        <dbReference type="ARBA" id="ARBA00022692"/>
    </source>
</evidence>
<feature type="transmembrane region" description="Helical" evidence="9">
    <location>
        <begin position="39"/>
        <end position="60"/>
    </location>
</feature>
<evidence type="ECO:0000256" key="2">
    <source>
        <dbReference type="ARBA" id="ARBA00022448"/>
    </source>
</evidence>
<proteinExistence type="inferred from homology"/>
<evidence type="ECO:0000256" key="4">
    <source>
        <dbReference type="ARBA" id="ARBA00022519"/>
    </source>
</evidence>
<evidence type="ECO:0000256" key="6">
    <source>
        <dbReference type="ARBA" id="ARBA00022989"/>
    </source>
</evidence>
<protein>
    <recommendedName>
        <fullName evidence="12">Sulphur transport domain-containing protein</fullName>
    </recommendedName>
</protein>
<evidence type="ECO:0000256" key="3">
    <source>
        <dbReference type="ARBA" id="ARBA00022475"/>
    </source>
</evidence>
<feature type="transmembrane region" description="Helical" evidence="9">
    <location>
        <begin position="242"/>
        <end position="262"/>
    </location>
</feature>
<evidence type="ECO:0008006" key="12">
    <source>
        <dbReference type="Google" id="ProtNLM"/>
    </source>
</evidence>
<feature type="transmembrane region" description="Helical" evidence="9">
    <location>
        <begin position="107"/>
        <end position="126"/>
    </location>
</feature>
<sequence length="308" mass="32991">MVFFLGALLLAVLLGYLAQSTGLCMVRGIKEWLGGNPMFMLAILLSGVWAWVAASTAIFMGGSLPFKVYEANGWFALGGLLFGLGTAFNQGCGVSTLSKLSRGHLQMLATLAGWIIGWCALANAELDTAATELPAPSTLTYVALASLSVAITVWALLGDRLRKGLWLGMMGIGLLASFLFLYEPGWTPSGLLHDLSAAALHGESTRWPLLPRYYLLLALLGGMILAAWRIKQFEFRFPRWNVWLIHLLAGILMGLGAALAMGGNDSQLLLALPAFSPSGFVTVIAMLIGIALGVNLYDRLRLDEGKCA</sequence>
<dbReference type="Pfam" id="PF04143">
    <property type="entry name" value="Sulf_transp"/>
    <property type="match status" value="1"/>
</dbReference>
<keyword evidence="6 9" id="KW-1133">Transmembrane helix</keyword>
<keyword evidence="3" id="KW-1003">Cell membrane</keyword>
<dbReference type="KEGG" id="ajp:AMJAP_0083"/>
<feature type="transmembrane region" description="Helical" evidence="9">
    <location>
        <begin position="164"/>
        <end position="182"/>
    </location>
</feature>
<dbReference type="RefSeq" id="WP_019621150.1">
    <property type="nucleotide sequence ID" value="NZ_AP014545.1"/>
</dbReference>
<comment type="similarity">
    <text evidence="8">Belongs to the TsuA/YedE (TC 9.B.102) family.</text>
</comment>
<keyword evidence="2" id="KW-0813">Transport</keyword>
<dbReference type="PANTHER" id="PTHR30574">
    <property type="entry name" value="INNER MEMBRANE PROTEIN YEDE"/>
    <property type="match status" value="1"/>
</dbReference>
<keyword evidence="7 9" id="KW-0472">Membrane</keyword>
<evidence type="ECO:0000313" key="11">
    <source>
        <dbReference type="Proteomes" id="UP000595663"/>
    </source>
</evidence>
<dbReference type="GO" id="GO:0005886">
    <property type="term" value="C:plasma membrane"/>
    <property type="evidence" value="ECO:0007669"/>
    <property type="project" value="UniProtKB-SubCell"/>
</dbReference>
<evidence type="ECO:0000313" key="10">
    <source>
        <dbReference type="EMBL" id="BBB24682.1"/>
    </source>
</evidence>
<keyword evidence="5 9" id="KW-0812">Transmembrane</keyword>
<comment type="subcellular location">
    <subcellularLocation>
        <location evidence="1">Cell inner membrane</location>
        <topology evidence="1">Multi-pass membrane protein</topology>
    </subcellularLocation>
</comment>
<keyword evidence="11" id="KW-1185">Reference proteome</keyword>
<dbReference type="EMBL" id="AP014545">
    <property type="protein sequence ID" value="BBB24682.1"/>
    <property type="molecule type" value="Genomic_DNA"/>
</dbReference>
<name>A0A7R6P751_9GAMM</name>
<feature type="transmembrane region" description="Helical" evidence="9">
    <location>
        <begin position="213"/>
        <end position="230"/>
    </location>
</feature>
<accession>A0A7R6P751</accession>
<evidence type="ECO:0000256" key="1">
    <source>
        <dbReference type="ARBA" id="ARBA00004429"/>
    </source>
</evidence>
<feature type="transmembrane region" description="Helical" evidence="9">
    <location>
        <begin position="274"/>
        <end position="297"/>
    </location>
</feature>
<dbReference type="Proteomes" id="UP000595663">
    <property type="component" value="Chromosome"/>
</dbReference>
<evidence type="ECO:0000256" key="9">
    <source>
        <dbReference type="SAM" id="Phobius"/>
    </source>
</evidence>
<reference evidence="10 11" key="1">
    <citation type="journal article" date="2008" name="Int. J. Syst. Evol. Microbiol.">
        <title>Amphritea japonica sp. nov. and Amphritea balenae sp. nov., isolated from the sediment adjacent to sperm whale carcasses off Kagoshima, Japan.</title>
        <authorList>
            <person name="Miyazaki M."/>
            <person name="Nogi Y."/>
            <person name="Fujiwara Y."/>
            <person name="Kawato M."/>
            <person name="Nagahama T."/>
            <person name="Kubokawa K."/>
            <person name="Horikoshi K."/>
        </authorList>
    </citation>
    <scope>NUCLEOTIDE SEQUENCE [LARGE SCALE GENOMIC DNA]</scope>
    <source>
        <strain evidence="10 11">ATCC BAA-1530</strain>
    </source>
</reference>
<evidence type="ECO:0000256" key="7">
    <source>
        <dbReference type="ARBA" id="ARBA00023136"/>
    </source>
</evidence>
<dbReference type="AlphaFoldDB" id="A0A7R6P751"/>
<dbReference type="OrthoDB" id="5868346at2"/>
<dbReference type="InterPro" id="IPR007272">
    <property type="entry name" value="Sulf_transp_TsuA/YedE"/>
</dbReference>